<keyword evidence="3" id="KW-1185">Reference proteome</keyword>
<feature type="compositionally biased region" description="Basic and acidic residues" evidence="1">
    <location>
        <begin position="66"/>
        <end position="78"/>
    </location>
</feature>
<gene>
    <name evidence="2" type="ORF">OESDEN_02072</name>
</gene>
<evidence type="ECO:0000313" key="2">
    <source>
        <dbReference type="EMBL" id="KHJ97942.1"/>
    </source>
</evidence>
<dbReference type="AlphaFoldDB" id="A0A0B1TQ29"/>
<proteinExistence type="predicted"/>
<evidence type="ECO:0000256" key="1">
    <source>
        <dbReference type="SAM" id="MobiDB-lite"/>
    </source>
</evidence>
<reference evidence="2 3" key="1">
    <citation type="submission" date="2014-03" db="EMBL/GenBank/DDBJ databases">
        <title>Draft genome of the hookworm Oesophagostomum dentatum.</title>
        <authorList>
            <person name="Mitreva M."/>
        </authorList>
    </citation>
    <scope>NUCLEOTIDE SEQUENCE [LARGE SCALE GENOMIC DNA]</scope>
    <source>
        <strain evidence="2 3">OD-Hann</strain>
    </source>
</reference>
<dbReference type="Proteomes" id="UP000053660">
    <property type="component" value="Unassembled WGS sequence"/>
</dbReference>
<accession>A0A0B1TQ29</accession>
<protein>
    <submittedName>
        <fullName evidence="2">Uncharacterized protein</fullName>
    </submittedName>
</protein>
<evidence type="ECO:0000313" key="3">
    <source>
        <dbReference type="Proteomes" id="UP000053660"/>
    </source>
</evidence>
<dbReference type="EMBL" id="KN549376">
    <property type="protein sequence ID" value="KHJ97942.1"/>
    <property type="molecule type" value="Genomic_DNA"/>
</dbReference>
<organism evidence="2 3">
    <name type="scientific">Oesophagostomum dentatum</name>
    <name type="common">Nodular worm</name>
    <dbReference type="NCBI Taxonomy" id="61180"/>
    <lineage>
        <taxon>Eukaryota</taxon>
        <taxon>Metazoa</taxon>
        <taxon>Ecdysozoa</taxon>
        <taxon>Nematoda</taxon>
        <taxon>Chromadorea</taxon>
        <taxon>Rhabditida</taxon>
        <taxon>Rhabditina</taxon>
        <taxon>Rhabditomorpha</taxon>
        <taxon>Strongyloidea</taxon>
        <taxon>Strongylidae</taxon>
        <taxon>Oesophagostomum</taxon>
    </lineage>
</organism>
<name>A0A0B1TQ29_OESDE</name>
<feature type="region of interest" description="Disordered" evidence="1">
    <location>
        <begin position="58"/>
        <end position="78"/>
    </location>
</feature>
<dbReference type="OrthoDB" id="5811369at2759"/>
<sequence length="112" mass="12860">MLIRFRATLQYGAISTITPIRITKKGGRLCMIEFDCSLTELGAELERGKDGPEIIGNWIIPPQQSHENDKKATANEKHSDYASMSYEELQAKLFADMEPLPEKKKKWHEEEH</sequence>